<accession>A0AA37UTS1</accession>
<proteinExistence type="inferred from homology"/>
<reference evidence="5" key="4">
    <citation type="submission" date="2022-04" db="EMBL/GenBank/DDBJ databases">
        <authorList>
            <person name="Komine T."/>
            <person name="Fukano H."/>
            <person name="Wada S."/>
        </authorList>
    </citation>
    <scope>NUCLEOTIDE SEQUENCE</scope>
    <source>
        <strain evidence="5">NJB18185</strain>
    </source>
</reference>
<dbReference type="Proteomes" id="UP001139505">
    <property type="component" value="Unassembled WGS sequence"/>
</dbReference>
<reference evidence="6" key="2">
    <citation type="submission" date="2018-04" db="EMBL/GenBank/DDBJ databases">
        <title>Draft genome sequence of Mycobacterium montefiorense isolated from Japanese black salamander.</title>
        <authorList>
            <person name="Fukano H."/>
            <person name="Yoshida M."/>
            <person name="Shimizu A."/>
            <person name="Iwao H."/>
            <person name="Kurata O."/>
            <person name="Katayama Y."/>
            <person name="Omatsu T."/>
            <person name="Mizutani T."/>
            <person name="Wada S."/>
            <person name="Hoshino Y."/>
        </authorList>
    </citation>
    <scope>NUCLEOTIDE SEQUENCE [LARGE SCALE GENOMIC DNA]</scope>
    <source>
        <strain evidence="6">BS</strain>
    </source>
</reference>
<evidence type="ECO:0000313" key="5">
    <source>
        <dbReference type="EMBL" id="GKU70498.1"/>
    </source>
</evidence>
<reference evidence="4" key="1">
    <citation type="journal article" date="2018" name="Genome Announc.">
        <title>Draft Genome Sequence of Mycobacterium montefiorense Isolated from Japanese Black Salamander (Hynobius nigrescens).</title>
        <authorList>
            <person name="Fukano H."/>
            <person name="Yoshida M."/>
            <person name="Shimizu A."/>
            <person name="Iwao H."/>
            <person name="Katayama Y."/>
            <person name="Omatsu T."/>
            <person name="Mizutani T."/>
            <person name="Kurata O."/>
            <person name="Wada S."/>
            <person name="Hoshino Y."/>
        </authorList>
    </citation>
    <scope>NUCLEOTIDE SEQUENCE</scope>
    <source>
        <strain evidence="4">BS</strain>
    </source>
</reference>
<comment type="caution">
    <text evidence="5">The sequence shown here is derived from an EMBL/GenBank/DDBJ whole genome shotgun (WGS) entry which is preliminary data.</text>
</comment>
<keyword evidence="6" id="KW-1185">Reference proteome</keyword>
<evidence type="ECO:0000313" key="7">
    <source>
        <dbReference type="Proteomes" id="UP001139505"/>
    </source>
</evidence>
<sequence>MSNLTLVERLFLAPLLRVHDTLYRKTDGRIGHHVPGMPNSLLLHTIGAKTGQPRSSTLTYAKDGDSYLVVASYGGSDAAPGWYHNLRKRPECEINLGSKRFPVTARPITAEDADYARLWELVNKNNANRYDGYQTRTSRLIPIVALTPAK</sequence>
<dbReference type="GO" id="GO:0070967">
    <property type="term" value="F:coenzyme F420 binding"/>
    <property type="evidence" value="ECO:0007669"/>
    <property type="project" value="TreeGrafter"/>
</dbReference>
<gene>
    <name evidence="4" type="ORF">MmonteBS_07290</name>
    <name evidence="5" type="ORF">NJB18185_02750</name>
</gene>
<dbReference type="PANTHER" id="PTHR39428">
    <property type="entry name" value="F420H(2)-DEPENDENT QUINONE REDUCTASE RV1261C"/>
    <property type="match status" value="1"/>
</dbReference>
<dbReference type="RefSeq" id="WP_108920601.1">
    <property type="nucleotide sequence ID" value="NZ_BFCH01000006.1"/>
</dbReference>
<dbReference type="PANTHER" id="PTHR39428:SF1">
    <property type="entry name" value="F420H(2)-DEPENDENT QUINONE REDUCTASE RV1261C"/>
    <property type="match status" value="1"/>
</dbReference>
<dbReference type="GO" id="GO:0005886">
    <property type="term" value="C:plasma membrane"/>
    <property type="evidence" value="ECO:0007669"/>
    <property type="project" value="TreeGrafter"/>
</dbReference>
<dbReference type="EMBL" id="BQYH01000004">
    <property type="protein sequence ID" value="GKU70498.1"/>
    <property type="molecule type" value="Genomic_DNA"/>
</dbReference>
<evidence type="ECO:0000256" key="3">
    <source>
        <dbReference type="ARBA" id="ARBA00049106"/>
    </source>
</evidence>
<evidence type="ECO:0000313" key="4">
    <source>
        <dbReference type="EMBL" id="GBG36357.1"/>
    </source>
</evidence>
<comment type="similarity">
    <text evidence="1">Belongs to the F420H(2)-dependent quinone reductase family.</text>
</comment>
<evidence type="ECO:0000313" key="6">
    <source>
        <dbReference type="Proteomes" id="UP000245060"/>
    </source>
</evidence>
<dbReference type="Gene3D" id="2.30.110.10">
    <property type="entry name" value="Electron Transport, Fmn-binding Protein, Chain A"/>
    <property type="match status" value="1"/>
</dbReference>
<protein>
    <submittedName>
        <fullName evidence="5">F420H(2)-dependent quinone reductase</fullName>
    </submittedName>
</protein>
<dbReference type="AlphaFoldDB" id="A0AA37UTS1"/>
<reference evidence="5" key="3">
    <citation type="journal article" date="2022" name="Microbiol. Resour. Announc.">
        <title>Draft Genome Sequences of Eight Mycobacterium montefiorense Strains Isolated from Salamanders in Captivity.</title>
        <authorList>
            <person name="Komine T."/>
            <person name="Ihara H."/>
            <person name="Fukano H."/>
            <person name="Hoshino Y."/>
            <person name="Kurata O."/>
            <person name="Wada S."/>
        </authorList>
    </citation>
    <scope>NUCLEOTIDE SEQUENCE</scope>
    <source>
        <strain evidence="5">NJB18185</strain>
    </source>
</reference>
<dbReference type="Proteomes" id="UP000245060">
    <property type="component" value="Unassembled WGS sequence"/>
</dbReference>
<dbReference type="EMBL" id="BFCH01000006">
    <property type="protein sequence ID" value="GBG36357.1"/>
    <property type="molecule type" value="Genomic_DNA"/>
</dbReference>
<evidence type="ECO:0000256" key="2">
    <source>
        <dbReference type="ARBA" id="ARBA00023002"/>
    </source>
</evidence>
<evidence type="ECO:0000256" key="1">
    <source>
        <dbReference type="ARBA" id="ARBA00008710"/>
    </source>
</evidence>
<comment type="catalytic activity">
    <reaction evidence="3">
        <text>oxidized coenzyme F420-(gamma-L-Glu)(n) + a quinol + H(+) = reduced coenzyme F420-(gamma-L-Glu)(n) + a quinone</text>
        <dbReference type="Rhea" id="RHEA:39663"/>
        <dbReference type="Rhea" id="RHEA-COMP:12939"/>
        <dbReference type="Rhea" id="RHEA-COMP:14378"/>
        <dbReference type="ChEBI" id="CHEBI:15378"/>
        <dbReference type="ChEBI" id="CHEBI:24646"/>
        <dbReference type="ChEBI" id="CHEBI:132124"/>
        <dbReference type="ChEBI" id="CHEBI:133980"/>
        <dbReference type="ChEBI" id="CHEBI:139511"/>
    </reaction>
</comment>
<keyword evidence="2" id="KW-0560">Oxidoreductase</keyword>
<organism evidence="5 7">
    <name type="scientific">Mycobacterium montefiorense</name>
    <dbReference type="NCBI Taxonomy" id="154654"/>
    <lineage>
        <taxon>Bacteria</taxon>
        <taxon>Bacillati</taxon>
        <taxon>Actinomycetota</taxon>
        <taxon>Actinomycetes</taxon>
        <taxon>Mycobacteriales</taxon>
        <taxon>Mycobacteriaceae</taxon>
        <taxon>Mycobacterium</taxon>
        <taxon>Mycobacterium simiae complex</taxon>
    </lineage>
</organism>
<dbReference type="NCBIfam" id="TIGR00026">
    <property type="entry name" value="hi_GC_TIGR00026"/>
    <property type="match status" value="1"/>
</dbReference>
<dbReference type="GO" id="GO:0016491">
    <property type="term" value="F:oxidoreductase activity"/>
    <property type="evidence" value="ECO:0007669"/>
    <property type="project" value="UniProtKB-KW"/>
</dbReference>
<name>A0AA37UTS1_9MYCO</name>
<dbReference type="Pfam" id="PF04075">
    <property type="entry name" value="F420H2_quin_red"/>
    <property type="match status" value="1"/>
</dbReference>
<dbReference type="InterPro" id="IPR012349">
    <property type="entry name" value="Split_barrel_FMN-bd"/>
</dbReference>
<dbReference type="InterPro" id="IPR004378">
    <property type="entry name" value="F420H2_quin_Rdtase"/>
</dbReference>